<sequence>MLSIWNFMIDSPGVVPVDYHENSILNMMNTSYIVVVVFIMLSLKLSVEILFNSREDNQEDYFPTVLCVFYNSKGY</sequence>
<reference evidence="2" key="1">
    <citation type="submission" date="2022-02" db="EMBL/GenBank/DDBJ databases">
        <title>Paenibacillus sp. MBLB1832 Whole Genome Shotgun Sequencing.</title>
        <authorList>
            <person name="Hwang C.Y."/>
            <person name="Cho E.-S."/>
            <person name="Seo M.-J."/>
        </authorList>
    </citation>
    <scope>NUCLEOTIDE SEQUENCE</scope>
    <source>
        <strain evidence="2">MBLB1832</strain>
    </source>
</reference>
<evidence type="ECO:0000313" key="2">
    <source>
        <dbReference type="EMBL" id="WNR43019.1"/>
    </source>
</evidence>
<keyword evidence="1" id="KW-0812">Transmembrane</keyword>
<keyword evidence="3" id="KW-1185">Reference proteome</keyword>
<dbReference type="RefSeq" id="WP_314796934.1">
    <property type="nucleotide sequence ID" value="NZ_CP130319.1"/>
</dbReference>
<keyword evidence="1" id="KW-1133">Transmembrane helix</keyword>
<gene>
    <name evidence="2" type="ORF">MJB10_18095</name>
</gene>
<dbReference type="Proteomes" id="UP001304650">
    <property type="component" value="Chromosome"/>
</dbReference>
<proteinExistence type="predicted"/>
<evidence type="ECO:0000256" key="1">
    <source>
        <dbReference type="SAM" id="Phobius"/>
    </source>
</evidence>
<dbReference type="AlphaFoldDB" id="A0AA96LL87"/>
<name>A0AA96LL87_9BACL</name>
<dbReference type="EMBL" id="CP130319">
    <property type="protein sequence ID" value="WNR43019.1"/>
    <property type="molecule type" value="Genomic_DNA"/>
</dbReference>
<feature type="transmembrane region" description="Helical" evidence="1">
    <location>
        <begin position="32"/>
        <end position="51"/>
    </location>
</feature>
<keyword evidence="1" id="KW-0472">Membrane</keyword>
<dbReference type="KEGG" id="proo:MJB10_18095"/>
<protein>
    <submittedName>
        <fullName evidence="2">Uncharacterized protein</fullName>
    </submittedName>
</protein>
<organism evidence="2 3">
    <name type="scientific">Paenibacillus roseopurpureus</name>
    <dbReference type="NCBI Taxonomy" id="2918901"/>
    <lineage>
        <taxon>Bacteria</taxon>
        <taxon>Bacillati</taxon>
        <taxon>Bacillota</taxon>
        <taxon>Bacilli</taxon>
        <taxon>Bacillales</taxon>
        <taxon>Paenibacillaceae</taxon>
        <taxon>Paenibacillus</taxon>
    </lineage>
</organism>
<accession>A0AA96LL87</accession>
<evidence type="ECO:0000313" key="3">
    <source>
        <dbReference type="Proteomes" id="UP001304650"/>
    </source>
</evidence>